<evidence type="ECO:0000313" key="21">
    <source>
        <dbReference type="Proteomes" id="UP000001940"/>
    </source>
</evidence>
<name>O45337_CAEEL</name>
<dbReference type="EMBL" id="BX284605">
    <property type="protein sequence ID" value="CAB07342.3"/>
    <property type="molecule type" value="Genomic_DNA"/>
</dbReference>
<dbReference type="InParanoid" id="O45337"/>
<dbReference type="SMR" id="O45337"/>
<evidence type="ECO:0000256" key="16">
    <source>
        <dbReference type="ARBA" id="ARBA00067967"/>
    </source>
</evidence>
<dbReference type="GO" id="GO:0006935">
    <property type="term" value="P:chemotaxis"/>
    <property type="evidence" value="ECO:0007669"/>
    <property type="project" value="UniProtKB-KW"/>
</dbReference>
<feature type="transmembrane region" description="Helical" evidence="19">
    <location>
        <begin position="313"/>
        <end position="334"/>
    </location>
</feature>
<dbReference type="FunCoup" id="O45337">
    <property type="interactions" value="5"/>
</dbReference>
<evidence type="ECO:0000256" key="11">
    <source>
        <dbReference type="ARBA" id="ARBA00023180"/>
    </source>
</evidence>
<comment type="subunit">
    <text evidence="15">Interacts with odr-4.</text>
</comment>
<comment type="function">
    <text evidence="13">An odorant receptor which affects chemotaxis to the volatile odorant diacetyl. Specifies AWA neuronal cell fate via the odr-7 pathway.</text>
</comment>
<evidence type="ECO:0000256" key="8">
    <source>
        <dbReference type="ARBA" id="ARBA00023069"/>
    </source>
</evidence>
<keyword evidence="7 19" id="KW-1133">Transmembrane helix</keyword>
<organism evidence="20 21">
    <name type="scientific">Caenorhabditis elegans</name>
    <dbReference type="NCBI Taxonomy" id="6239"/>
    <lineage>
        <taxon>Eukaryota</taxon>
        <taxon>Metazoa</taxon>
        <taxon>Ecdysozoa</taxon>
        <taxon>Nematoda</taxon>
        <taxon>Chromadorea</taxon>
        <taxon>Rhabditida</taxon>
        <taxon>Rhabditina</taxon>
        <taxon>Rhabditomorpha</taxon>
        <taxon>Rhabditoidea</taxon>
        <taxon>Rhabditidae</taxon>
        <taxon>Peloderinae</taxon>
        <taxon>Caenorhabditis</taxon>
    </lineage>
</organism>
<evidence type="ECO:0000256" key="13">
    <source>
        <dbReference type="ARBA" id="ARBA00054965"/>
    </source>
</evidence>
<dbReference type="GO" id="GO:0007186">
    <property type="term" value="P:G protein-coupled receptor signaling pathway"/>
    <property type="evidence" value="ECO:0000318"/>
    <property type="project" value="GO_Central"/>
</dbReference>
<dbReference type="RefSeq" id="NP_507068.3">
    <property type="nucleotide sequence ID" value="NM_074667.3"/>
</dbReference>
<evidence type="ECO:0000256" key="3">
    <source>
        <dbReference type="ARBA" id="ARBA00022500"/>
    </source>
</evidence>
<evidence type="ECO:0000256" key="15">
    <source>
        <dbReference type="ARBA" id="ARBA00064300"/>
    </source>
</evidence>
<keyword evidence="4" id="KW-0716">Sensory transduction</keyword>
<comment type="similarity">
    <text evidence="14">Belongs to the nematode receptor-like protein str family.</text>
</comment>
<evidence type="ECO:0000256" key="10">
    <source>
        <dbReference type="ARBA" id="ARBA00023170"/>
    </source>
</evidence>
<dbReference type="GeneID" id="184278"/>
<keyword evidence="3" id="KW-0145">Chemotaxis</keyword>
<dbReference type="UCSC" id="F10A3.8">
    <property type="organism name" value="c. elegans"/>
</dbReference>
<evidence type="ECO:0000256" key="2">
    <source>
        <dbReference type="ARBA" id="ARBA00022475"/>
    </source>
</evidence>
<sequence length="363" mass="41820">MASRLKFLMLERSGTMAFLIISCSSAMCSTLSLKITYHAEIAGFSLSVFFNSVLLILISDMPRKTFGSYKYLMICFSICGIYFSCCDFWCKPYVHMSKNSFAIFNVLEETKLTQNTGVIALELYCSCYAIIISLITIHFYYRYLSVMFPVKLVRFSVRNLPFWILLVILNASVWFLLNSLVNGPSEIQDAILIPEIRQRACLERHEYTYVGNVFLYQDFETNTRKINIIAFLSFGIIGSVMTFSLATLGYFGAKTYFHLKKISSLAVSYQEIQRQLFQTLVIQTIIPITFLYTPVTLMYLFPVFGIQFVEIGYIAPPLVALYPCLEPLVAMYCIKSFRFRILGWLTCHKYKRNVVHVSFVQTN</sequence>
<dbReference type="AlphaFoldDB" id="O45337"/>
<keyword evidence="12" id="KW-0966">Cell projection</keyword>
<dbReference type="AGR" id="WB:WBGene00006154"/>
<keyword evidence="9 19" id="KW-0472">Membrane</keyword>
<dbReference type="InterPro" id="IPR019428">
    <property type="entry name" value="7TM_GPCR_serpentine_rcpt_Str"/>
</dbReference>
<evidence type="ECO:0000313" key="22">
    <source>
        <dbReference type="WormBase" id="F10A3.8"/>
    </source>
</evidence>
<feature type="transmembrane region" description="Helical" evidence="19">
    <location>
        <begin position="71"/>
        <end position="90"/>
    </location>
</feature>
<evidence type="ECO:0000256" key="7">
    <source>
        <dbReference type="ARBA" id="ARBA00022989"/>
    </source>
</evidence>
<keyword evidence="2" id="KW-1003">Cell membrane</keyword>
<keyword evidence="6" id="KW-0552">Olfaction</keyword>
<dbReference type="OMA" id="KYLMICF"/>
<dbReference type="PANTHER" id="PTHR22943">
    <property type="entry name" value="7-TRANSMEMBRANE DOMAIN RECEPTOR C.ELEGANS"/>
    <property type="match status" value="1"/>
</dbReference>
<dbReference type="eggNOG" id="ENOG502THG6">
    <property type="taxonomic scope" value="Eukaryota"/>
</dbReference>
<accession>O45337</accession>
<dbReference type="Pfam" id="PF10326">
    <property type="entry name" value="7TM_GPCR_Str"/>
    <property type="match status" value="1"/>
</dbReference>
<keyword evidence="8" id="KW-0969">Cilium</keyword>
<dbReference type="PANTHER" id="PTHR22943:SF137">
    <property type="entry name" value="SEVEN TM RECEPTOR"/>
    <property type="match status" value="1"/>
</dbReference>
<dbReference type="GO" id="GO:0060170">
    <property type="term" value="C:ciliary membrane"/>
    <property type="evidence" value="ECO:0007669"/>
    <property type="project" value="UniProtKB-SubCell"/>
</dbReference>
<dbReference type="FunFam" id="1.20.1070.10:FF:000128">
    <property type="entry name" value="Seven TM Receptor"/>
    <property type="match status" value="1"/>
</dbReference>
<evidence type="ECO:0000256" key="9">
    <source>
        <dbReference type="ARBA" id="ARBA00023136"/>
    </source>
</evidence>
<feature type="transmembrane region" description="Helical" evidence="19">
    <location>
        <begin position="160"/>
        <end position="177"/>
    </location>
</feature>
<evidence type="ECO:0000256" key="17">
    <source>
        <dbReference type="ARBA" id="ARBA00078653"/>
    </source>
</evidence>
<keyword evidence="21" id="KW-1185">Reference proteome</keyword>
<dbReference type="SUPFAM" id="SSF81321">
    <property type="entry name" value="Family A G protein-coupled receptor-like"/>
    <property type="match status" value="1"/>
</dbReference>
<keyword evidence="5 19" id="KW-0812">Transmembrane</keyword>
<dbReference type="HOGENOM" id="CLU_036335_2_1_1"/>
<gene>
    <name evidence="20 22" type="primary">str-97</name>
    <name evidence="20" type="ORF">CELE_F10A3.8</name>
    <name evidence="22" type="ORF">F10A3.8</name>
</gene>
<feature type="transmembrane region" description="Helical" evidence="19">
    <location>
        <begin position="228"/>
        <end position="251"/>
    </location>
</feature>
<keyword evidence="10 20" id="KW-0675">Receptor</keyword>
<feature type="transmembrane region" description="Helical" evidence="19">
    <location>
        <begin position="38"/>
        <end position="59"/>
    </location>
</feature>
<reference evidence="20 21" key="1">
    <citation type="journal article" date="1998" name="Science">
        <title>Genome sequence of the nematode C. elegans: a platform for investigating biology.</title>
        <authorList>
            <consortium name="The C. elegans sequencing consortium"/>
            <person name="Sulson J.E."/>
            <person name="Waterston R."/>
        </authorList>
    </citation>
    <scope>NUCLEOTIDE SEQUENCE [LARGE SCALE GENOMIC DNA]</scope>
    <source>
        <strain evidence="20 21">Bristol N2</strain>
    </source>
</reference>
<evidence type="ECO:0000256" key="1">
    <source>
        <dbReference type="ARBA" id="ARBA00004272"/>
    </source>
</evidence>
<dbReference type="GO" id="GO:0038022">
    <property type="term" value="F:G protein-coupled olfactory receptor activity"/>
    <property type="evidence" value="ECO:0000318"/>
    <property type="project" value="GO_Central"/>
</dbReference>
<evidence type="ECO:0000256" key="5">
    <source>
        <dbReference type="ARBA" id="ARBA00022692"/>
    </source>
</evidence>
<proteinExistence type="inferred from homology"/>
<dbReference type="WormBase" id="F10A3.8">
    <property type="protein sequence ID" value="CE48124"/>
    <property type="gene ID" value="WBGene00006154"/>
    <property type="gene designation" value="str-97"/>
</dbReference>
<evidence type="ECO:0000256" key="12">
    <source>
        <dbReference type="ARBA" id="ARBA00023273"/>
    </source>
</evidence>
<dbReference type="STRING" id="6239.F10A3.8.1"/>
<dbReference type="GO" id="GO:0005886">
    <property type="term" value="C:plasma membrane"/>
    <property type="evidence" value="ECO:0000318"/>
    <property type="project" value="GO_Central"/>
</dbReference>
<evidence type="ECO:0000256" key="14">
    <source>
        <dbReference type="ARBA" id="ARBA00061678"/>
    </source>
</evidence>
<dbReference type="GO" id="GO:0042048">
    <property type="term" value="P:olfactory behavior"/>
    <property type="evidence" value="ECO:0000318"/>
    <property type="project" value="GO_Central"/>
</dbReference>
<comment type="subcellular location">
    <subcellularLocation>
        <location evidence="1">Cell projection</location>
        <location evidence="1">Cilium membrane</location>
        <topology evidence="1">Multi-pass membrane protein</topology>
    </subcellularLocation>
</comment>
<dbReference type="PaxDb" id="6239-F10A3.8"/>
<feature type="transmembrane region" description="Helical" evidence="19">
    <location>
        <begin position="118"/>
        <end position="140"/>
    </location>
</feature>
<evidence type="ECO:0000256" key="18">
    <source>
        <dbReference type="ARBA" id="ARBA00082489"/>
    </source>
</evidence>
<dbReference type="PROSITE" id="PS51257">
    <property type="entry name" value="PROKAR_LIPOPROTEIN"/>
    <property type="match status" value="1"/>
</dbReference>
<feature type="transmembrane region" description="Helical" evidence="19">
    <location>
        <begin position="280"/>
        <end position="301"/>
    </location>
</feature>
<evidence type="ECO:0000256" key="6">
    <source>
        <dbReference type="ARBA" id="ARBA00022725"/>
    </source>
</evidence>
<keyword evidence="11" id="KW-0325">Glycoprotein</keyword>
<evidence type="ECO:0000256" key="19">
    <source>
        <dbReference type="SAM" id="Phobius"/>
    </source>
</evidence>
<dbReference type="Proteomes" id="UP000001940">
    <property type="component" value="Chromosome V"/>
</dbReference>
<dbReference type="KEGG" id="cel:CELE_F10A3.8"/>
<evidence type="ECO:0000313" key="20">
    <source>
        <dbReference type="EMBL" id="CAB07342.3"/>
    </source>
</evidence>
<protein>
    <recommendedName>
        <fullName evidence="16">Serpentine receptor class r-10</fullName>
    </recommendedName>
    <alternativeName>
        <fullName evidence="17">Odorant response abnormal protein 10</fullName>
    </alternativeName>
    <alternativeName>
        <fullName evidence="18">Olfactory receptor 10</fullName>
    </alternativeName>
</protein>
<dbReference type="CTD" id="184278"/>
<evidence type="ECO:0000256" key="4">
    <source>
        <dbReference type="ARBA" id="ARBA00022606"/>
    </source>
</evidence>